<organism evidence="1">
    <name type="scientific">marine metagenome</name>
    <dbReference type="NCBI Taxonomy" id="408172"/>
    <lineage>
        <taxon>unclassified sequences</taxon>
        <taxon>metagenomes</taxon>
        <taxon>ecological metagenomes</taxon>
    </lineage>
</organism>
<proteinExistence type="predicted"/>
<dbReference type="EMBL" id="UINC01193346">
    <property type="protein sequence ID" value="SVE08920.1"/>
    <property type="molecule type" value="Genomic_DNA"/>
</dbReference>
<reference evidence="1" key="1">
    <citation type="submission" date="2018-05" db="EMBL/GenBank/DDBJ databases">
        <authorList>
            <person name="Lanie J.A."/>
            <person name="Ng W.-L."/>
            <person name="Kazmierczak K.M."/>
            <person name="Andrzejewski T.M."/>
            <person name="Davidsen T.M."/>
            <person name="Wayne K.J."/>
            <person name="Tettelin H."/>
            <person name="Glass J.I."/>
            <person name="Rusch D."/>
            <person name="Podicherti R."/>
            <person name="Tsui H.-C.T."/>
            <person name="Winkler M.E."/>
        </authorList>
    </citation>
    <scope>NUCLEOTIDE SEQUENCE</scope>
</reference>
<protein>
    <submittedName>
        <fullName evidence="1">Uncharacterized protein</fullName>
    </submittedName>
</protein>
<name>A0A383AMY2_9ZZZZ</name>
<gene>
    <name evidence="1" type="ORF">METZ01_LOCUS461774</name>
</gene>
<dbReference type="AlphaFoldDB" id="A0A383AMY2"/>
<sequence>MIIPTATMLIVQALVVSWIVFTTPEPCPRKYRVIQEQGGMLASPVDIHRYCELDYGGKFVLKDEYKE</sequence>
<accession>A0A383AMY2</accession>
<evidence type="ECO:0000313" key="1">
    <source>
        <dbReference type="EMBL" id="SVE08920.1"/>
    </source>
</evidence>